<dbReference type="SUPFAM" id="SSF109993">
    <property type="entry name" value="VPS9 domain"/>
    <property type="match status" value="1"/>
</dbReference>
<dbReference type="AlphaFoldDB" id="A0A9P0HEK2"/>
<dbReference type="OrthoDB" id="10264848at2759"/>
<organism evidence="4 5">
    <name type="scientific">Nezara viridula</name>
    <name type="common">Southern green stink bug</name>
    <name type="synonym">Cimex viridulus</name>
    <dbReference type="NCBI Taxonomy" id="85310"/>
    <lineage>
        <taxon>Eukaryota</taxon>
        <taxon>Metazoa</taxon>
        <taxon>Ecdysozoa</taxon>
        <taxon>Arthropoda</taxon>
        <taxon>Hexapoda</taxon>
        <taxon>Insecta</taxon>
        <taxon>Pterygota</taxon>
        <taxon>Neoptera</taxon>
        <taxon>Paraneoptera</taxon>
        <taxon>Hemiptera</taxon>
        <taxon>Heteroptera</taxon>
        <taxon>Panheteroptera</taxon>
        <taxon>Pentatomomorpha</taxon>
        <taxon>Pentatomoidea</taxon>
        <taxon>Pentatomidae</taxon>
        <taxon>Pentatominae</taxon>
        <taxon>Nezara</taxon>
    </lineage>
</organism>
<evidence type="ECO:0000256" key="1">
    <source>
        <dbReference type="SAM" id="Coils"/>
    </source>
</evidence>
<evidence type="ECO:0000313" key="4">
    <source>
        <dbReference type="EMBL" id="CAH1400337.1"/>
    </source>
</evidence>
<dbReference type="Proteomes" id="UP001152798">
    <property type="component" value="Chromosome 4"/>
</dbReference>
<dbReference type="InterPro" id="IPR037191">
    <property type="entry name" value="VPS9_dom_sf"/>
</dbReference>
<feature type="domain" description="VPS9" evidence="3">
    <location>
        <begin position="337"/>
        <end position="465"/>
    </location>
</feature>
<keyword evidence="1" id="KW-0175">Coiled coil</keyword>
<feature type="region of interest" description="Disordered" evidence="2">
    <location>
        <begin position="89"/>
        <end position="109"/>
    </location>
</feature>
<evidence type="ECO:0000313" key="5">
    <source>
        <dbReference type="Proteomes" id="UP001152798"/>
    </source>
</evidence>
<dbReference type="EMBL" id="OV725080">
    <property type="protein sequence ID" value="CAH1400337.1"/>
    <property type="molecule type" value="Genomic_DNA"/>
</dbReference>
<accession>A0A9P0HEK2</accession>
<evidence type="ECO:0000256" key="2">
    <source>
        <dbReference type="SAM" id="MobiDB-lite"/>
    </source>
</evidence>
<evidence type="ECO:0000259" key="3">
    <source>
        <dbReference type="PROSITE" id="PS51205"/>
    </source>
</evidence>
<dbReference type="InterPro" id="IPR003123">
    <property type="entry name" value="VPS9"/>
</dbReference>
<dbReference type="PROSITE" id="PS51205">
    <property type="entry name" value="VPS9"/>
    <property type="match status" value="1"/>
</dbReference>
<sequence length="465" mass="52437">MTKLESTVKKDIIRGLNSAIDSEKSDDDNKAYCFYIESLSLIAEVLKKDSVSEDSTLTLRDKWNLIEFAKQSLSRVSILLRKEGPIPDGRVVDNPPLSPSAPADSNFQINSSPVSPLRDCDLSEDPIMMARYQRRIELAASALEKQNIELEMARQFVEKAAISRNRLVRATAWAMHHAHKKFQIQEKLHGGRLRESDLRKQQLYAVSLQFGEGNVWLTQLHQDLALYPNHEKIARELLDNVLTDSSHPIKATIDSMQDKVNSMITNAMINEKCEPQPQLFDAICKVIQEDIGVVHDVLKALFESLKTERNSIITSEAIHHVYFSQVKPALISLIRMIHKDVVEGLKTRIEDEYEESKADISEECKEAVTKLHYLTTLHNPYDMLDCTVHIIKLLATSKFDKGHCTSIGADDLLPRLCQVLISSCLPTVCAEAYFMEAFMPSEKALGEEGYAVTMLQSAIAHLTMS</sequence>
<feature type="coiled-coil region" evidence="1">
    <location>
        <begin position="129"/>
        <end position="160"/>
    </location>
</feature>
<dbReference type="Gene3D" id="1.20.1050.80">
    <property type="entry name" value="VPS9 domain"/>
    <property type="match status" value="1"/>
</dbReference>
<dbReference type="Pfam" id="PF02204">
    <property type="entry name" value="VPS9"/>
    <property type="match status" value="1"/>
</dbReference>
<keyword evidence="5" id="KW-1185">Reference proteome</keyword>
<proteinExistence type="predicted"/>
<name>A0A9P0HEK2_NEZVI</name>
<protein>
    <recommendedName>
        <fullName evidence="3">VPS9 domain-containing protein</fullName>
    </recommendedName>
</protein>
<reference evidence="4" key="1">
    <citation type="submission" date="2022-01" db="EMBL/GenBank/DDBJ databases">
        <authorList>
            <person name="King R."/>
        </authorList>
    </citation>
    <scope>NUCLEOTIDE SEQUENCE</scope>
</reference>
<gene>
    <name evidence="4" type="ORF">NEZAVI_LOCUS9600</name>
</gene>